<keyword evidence="2" id="KW-0677">Repeat</keyword>
<evidence type="ECO:0000313" key="6">
    <source>
        <dbReference type="EMBL" id="PKI84047.1"/>
    </source>
</evidence>
<feature type="transmembrane region" description="Helical" evidence="5">
    <location>
        <begin position="572"/>
        <end position="589"/>
    </location>
</feature>
<evidence type="ECO:0000256" key="3">
    <source>
        <dbReference type="ARBA" id="ARBA00023043"/>
    </source>
</evidence>
<evidence type="ECO:0000256" key="2">
    <source>
        <dbReference type="ARBA" id="ARBA00022737"/>
    </source>
</evidence>
<feature type="repeat" description="ANK" evidence="4">
    <location>
        <begin position="495"/>
        <end position="527"/>
    </location>
</feature>
<name>A0A2N1JBX9_9BASI</name>
<feature type="repeat" description="ANK" evidence="4">
    <location>
        <begin position="357"/>
        <end position="389"/>
    </location>
</feature>
<dbReference type="SUPFAM" id="SSF48403">
    <property type="entry name" value="Ankyrin repeat"/>
    <property type="match status" value="1"/>
</dbReference>
<keyword evidence="5" id="KW-1133">Transmembrane helix</keyword>
<dbReference type="Pfam" id="PF00023">
    <property type="entry name" value="Ank"/>
    <property type="match status" value="1"/>
</dbReference>
<dbReference type="OrthoDB" id="5392202at2759"/>
<dbReference type="Proteomes" id="UP000232875">
    <property type="component" value="Unassembled WGS sequence"/>
</dbReference>
<dbReference type="InterPro" id="IPR002110">
    <property type="entry name" value="Ankyrin_rpt"/>
</dbReference>
<dbReference type="InterPro" id="IPR029032">
    <property type="entry name" value="AhpD-like"/>
</dbReference>
<dbReference type="SMART" id="SM00248">
    <property type="entry name" value="ANK"/>
    <property type="match status" value="5"/>
</dbReference>
<dbReference type="SUPFAM" id="SSF69118">
    <property type="entry name" value="AhpD-like"/>
    <property type="match status" value="1"/>
</dbReference>
<dbReference type="Pfam" id="PF12796">
    <property type="entry name" value="Ank_2"/>
    <property type="match status" value="2"/>
</dbReference>
<feature type="transmembrane region" description="Helical" evidence="5">
    <location>
        <begin position="657"/>
        <end position="680"/>
    </location>
</feature>
<keyword evidence="3 4" id="KW-0040">ANK repeat</keyword>
<dbReference type="Gene3D" id="1.20.1290.10">
    <property type="entry name" value="AhpD-like"/>
    <property type="match status" value="1"/>
</dbReference>
<keyword evidence="7" id="KW-1185">Reference proteome</keyword>
<proteinExistence type="predicted"/>
<keyword evidence="5" id="KW-0472">Membrane</keyword>
<feature type="repeat" description="ANK" evidence="4">
    <location>
        <begin position="462"/>
        <end position="494"/>
    </location>
</feature>
<feature type="transmembrane region" description="Helical" evidence="5">
    <location>
        <begin position="629"/>
        <end position="651"/>
    </location>
</feature>
<keyword evidence="5" id="KW-0812">Transmembrane</keyword>
<sequence length="734" mass="80378">MPLPPAIKSLLHAPKYAARQSKYNKNLVIAAGSAGYPRRAPHAQLLDDIFASVRFEAQSKGVEWGEWLTILTATMFALNATESLQGLHRYSMRQNDSHEPRPLAERVERACLMREVGLKCLGLIGIPKAINNLAALRTVVDSDSDLADALPSQPRRDLTPEQWEAARKVGSDLFDDIYLKQSKHLQGVLAHSHPDLGVFILQHEYGPLFAPPPLYHGVAHTDMEPWEVNRIRVSLLAIASLHAQGGVGPQVTSHIYGLLRSRPSFEHLDGPVRVGLDFLASAEGAVWVLETINRICEVVDGAEDQDREGVPNARLYSMVSKHAPPLSIHVAAQQGDIAQLQALCELDEAQVSERDEQDVTPLHWAAINGHTACAIFLLERGADPNAVGGELQATPLHWCSRSGQTRMIQLLLQRGADLLLKDKQGYNALHLTTHSSFVMAVLYMLQQDAFAANNHLDDPDPQGHTALMWAAFQGDAVSVDVLLKHGANVHSRDETGLTPLHWALVRGNRVCIEKLVASGADVHAKDNGGADARAFATDMKSTIAYENAMKMLRRDADGAPLRRVLTPFMQDALVFIVPMLVFTSAYYLMGQAPWYLVPFIGILCLILQYVLVAKHVLGPYPANSVQSSPYFLSLLITTLVPSFLCWLVSFVPHTTGLTVLNTVTGTLFISVFLTLAISVLRSPGRAPQPKTMEARRATIEDMVANDQLNGLFFCTSCIVCALKVLTIGAAPITL</sequence>
<dbReference type="STRING" id="2020962.A0A2N1JBX9"/>
<dbReference type="EC" id="2.3.1.225" evidence="1"/>
<feature type="transmembrane region" description="Helical" evidence="5">
    <location>
        <begin position="595"/>
        <end position="617"/>
    </location>
</feature>
<feature type="repeat" description="ANK" evidence="4">
    <location>
        <begin position="391"/>
        <end position="423"/>
    </location>
</feature>
<evidence type="ECO:0000313" key="7">
    <source>
        <dbReference type="Proteomes" id="UP000232875"/>
    </source>
</evidence>
<dbReference type="PANTHER" id="PTHR24161:SF85">
    <property type="entry name" value="PALMITOYLTRANSFERASE HIP14"/>
    <property type="match status" value="1"/>
</dbReference>
<dbReference type="Gene3D" id="1.25.40.20">
    <property type="entry name" value="Ankyrin repeat-containing domain"/>
    <property type="match status" value="2"/>
</dbReference>
<evidence type="ECO:0000256" key="1">
    <source>
        <dbReference type="ARBA" id="ARBA00012210"/>
    </source>
</evidence>
<dbReference type="PROSITE" id="PS50088">
    <property type="entry name" value="ANK_REPEAT"/>
    <property type="match status" value="4"/>
</dbReference>
<dbReference type="EMBL" id="KZ454990">
    <property type="protein sequence ID" value="PKI84047.1"/>
    <property type="molecule type" value="Genomic_DNA"/>
</dbReference>
<evidence type="ECO:0000256" key="4">
    <source>
        <dbReference type="PROSITE-ProRule" id="PRU00023"/>
    </source>
</evidence>
<dbReference type="PROSITE" id="PS50297">
    <property type="entry name" value="ANK_REP_REGION"/>
    <property type="match status" value="4"/>
</dbReference>
<dbReference type="GO" id="GO:0019706">
    <property type="term" value="F:protein-cysteine S-palmitoyltransferase activity"/>
    <property type="evidence" value="ECO:0007669"/>
    <property type="project" value="UniProtKB-EC"/>
</dbReference>
<dbReference type="AlphaFoldDB" id="A0A2N1JBX9"/>
<protein>
    <recommendedName>
        <fullName evidence="1">protein S-acyltransferase</fullName>
        <ecNumber evidence="1">2.3.1.225</ecNumber>
    </recommendedName>
</protein>
<dbReference type="InterPro" id="IPR036770">
    <property type="entry name" value="Ankyrin_rpt-contain_sf"/>
</dbReference>
<organism evidence="6 7">
    <name type="scientific">Malassezia vespertilionis</name>
    <dbReference type="NCBI Taxonomy" id="2020962"/>
    <lineage>
        <taxon>Eukaryota</taxon>
        <taxon>Fungi</taxon>
        <taxon>Dikarya</taxon>
        <taxon>Basidiomycota</taxon>
        <taxon>Ustilaginomycotina</taxon>
        <taxon>Malasseziomycetes</taxon>
        <taxon>Malasseziales</taxon>
        <taxon>Malasseziaceae</taxon>
        <taxon>Malassezia</taxon>
    </lineage>
</organism>
<evidence type="ECO:0000256" key="5">
    <source>
        <dbReference type="SAM" id="Phobius"/>
    </source>
</evidence>
<gene>
    <name evidence="6" type="primary">AKR1</name>
    <name evidence="6" type="ORF">MVES_001901</name>
</gene>
<reference evidence="6 7" key="1">
    <citation type="submission" date="2017-10" db="EMBL/GenBank/DDBJ databases">
        <title>A novel species of cold-tolerant Malassezia isolated from bats.</title>
        <authorList>
            <person name="Lorch J.M."/>
            <person name="Palmer J.M."/>
            <person name="Vanderwolf K.J."/>
            <person name="Schmidt K.Z."/>
            <person name="Verant M.L."/>
            <person name="Weller T.J."/>
            <person name="Blehert D.S."/>
        </authorList>
    </citation>
    <scope>NUCLEOTIDE SEQUENCE [LARGE SCALE GENOMIC DNA]</scope>
    <source>
        <strain evidence="6 7">NWHC:44797-103</strain>
    </source>
</reference>
<dbReference type="PANTHER" id="PTHR24161">
    <property type="entry name" value="ANK_REP_REGION DOMAIN-CONTAINING PROTEIN-RELATED"/>
    <property type="match status" value="1"/>
</dbReference>
<accession>A0A2N1JBX9</accession>